<dbReference type="EMBL" id="LANP01000008">
    <property type="protein sequence ID" value="KJV56524.1"/>
    <property type="molecule type" value="Genomic_DNA"/>
</dbReference>
<keyword evidence="2" id="KW-1185">Reference proteome</keyword>
<evidence type="ECO:0000313" key="2">
    <source>
        <dbReference type="Proteomes" id="UP000033616"/>
    </source>
</evidence>
<dbReference type="AlphaFoldDB" id="A0A0F3MPI3"/>
<organism evidence="1 2">
    <name type="scientific">Orientia chuto str. Dubai</name>
    <dbReference type="NCBI Taxonomy" id="1359168"/>
    <lineage>
        <taxon>Bacteria</taxon>
        <taxon>Pseudomonadati</taxon>
        <taxon>Pseudomonadota</taxon>
        <taxon>Alphaproteobacteria</taxon>
        <taxon>Rickettsiales</taxon>
        <taxon>Rickettsiaceae</taxon>
        <taxon>Rickettsieae</taxon>
        <taxon>Orientia</taxon>
    </lineage>
</organism>
<protein>
    <submittedName>
        <fullName evidence="1">Uncharacterized protein</fullName>
    </submittedName>
</protein>
<dbReference type="Proteomes" id="UP000033616">
    <property type="component" value="Unassembled WGS sequence"/>
</dbReference>
<accession>A0A0F3MPI3</accession>
<gene>
    <name evidence="1" type="ORF">OCHUTO_0430</name>
</gene>
<evidence type="ECO:0000313" key="1">
    <source>
        <dbReference type="EMBL" id="KJV56524.1"/>
    </source>
</evidence>
<reference evidence="1 2" key="1">
    <citation type="submission" date="2015-02" db="EMBL/GenBank/DDBJ databases">
        <title>Genome Sequencing of Rickettsiales.</title>
        <authorList>
            <person name="Daugherty S.C."/>
            <person name="Su Q."/>
            <person name="Abolude K."/>
            <person name="Beier-Sexton M."/>
            <person name="Carlyon J.A."/>
            <person name="Carter R."/>
            <person name="Day N.P."/>
            <person name="Dumler S.J."/>
            <person name="Dyachenko V."/>
            <person name="Godinez A."/>
            <person name="Kurtti T.J."/>
            <person name="Lichay M."/>
            <person name="Mullins K.E."/>
            <person name="Ott S."/>
            <person name="Pappas-Brown V."/>
            <person name="Paris D.H."/>
            <person name="Patel P."/>
            <person name="Richards A.L."/>
            <person name="Sadzewicz L."/>
            <person name="Sears K."/>
            <person name="Seidman D."/>
            <person name="Sengamalay N."/>
            <person name="Stenos J."/>
            <person name="Tallon L.J."/>
            <person name="Vincent G."/>
            <person name="Fraser C.M."/>
            <person name="Munderloh U."/>
            <person name="Dunning-Hotopp J.C."/>
        </authorList>
    </citation>
    <scope>NUCLEOTIDE SEQUENCE [LARGE SCALE GENOMIC DNA]</scope>
    <source>
        <strain evidence="1 2">Fuller</strain>
    </source>
</reference>
<comment type="caution">
    <text evidence="1">The sequence shown here is derived from an EMBL/GenBank/DDBJ whole genome shotgun (WGS) entry which is preliminary data.</text>
</comment>
<sequence length="43" mass="4805">MIIITVLHDTIENSLKKKKIARVFGCNTAVINHMAITLPTKKV</sequence>
<proteinExistence type="predicted"/>
<name>A0A0F3MPI3_9RICK</name>
<dbReference type="RefSeq" id="WP_269745473.1">
    <property type="nucleotide sequence ID" value="NZ_LANP01000008.1"/>
</dbReference>
<dbReference type="PATRIC" id="fig|1359168.3.peg.1194"/>